<evidence type="ECO:0000256" key="4">
    <source>
        <dbReference type="ARBA" id="ARBA00022475"/>
    </source>
</evidence>
<dbReference type="PROSITE" id="PS50112">
    <property type="entry name" value="PAS"/>
    <property type="match status" value="2"/>
</dbReference>
<keyword evidence="5" id="KW-0597">Phosphoprotein</keyword>
<proteinExistence type="predicted"/>
<evidence type="ECO:0000256" key="14">
    <source>
        <dbReference type="SAM" id="Phobius"/>
    </source>
</evidence>
<keyword evidence="12" id="KW-0902">Two-component regulatory system</keyword>
<dbReference type="Pfam" id="PF00672">
    <property type="entry name" value="HAMP"/>
    <property type="match status" value="1"/>
</dbReference>
<evidence type="ECO:0000256" key="1">
    <source>
        <dbReference type="ARBA" id="ARBA00000085"/>
    </source>
</evidence>
<feature type="transmembrane region" description="Helical" evidence="14">
    <location>
        <begin position="51"/>
        <end position="71"/>
    </location>
</feature>
<dbReference type="PANTHER" id="PTHR42878:SF15">
    <property type="entry name" value="BACTERIOPHYTOCHROME"/>
    <property type="match status" value="1"/>
</dbReference>
<evidence type="ECO:0000256" key="8">
    <source>
        <dbReference type="ARBA" id="ARBA00022741"/>
    </source>
</evidence>
<evidence type="ECO:0000259" key="16">
    <source>
        <dbReference type="PROSITE" id="PS50112"/>
    </source>
</evidence>
<evidence type="ECO:0000256" key="3">
    <source>
        <dbReference type="ARBA" id="ARBA00012438"/>
    </source>
</evidence>
<dbReference type="GO" id="GO:0000156">
    <property type="term" value="F:phosphorelay response regulator activity"/>
    <property type="evidence" value="ECO:0007669"/>
    <property type="project" value="TreeGrafter"/>
</dbReference>
<dbReference type="Gene3D" id="6.10.340.10">
    <property type="match status" value="1"/>
</dbReference>
<keyword evidence="9" id="KW-0418">Kinase</keyword>
<evidence type="ECO:0000259" key="15">
    <source>
        <dbReference type="PROSITE" id="PS50109"/>
    </source>
</evidence>
<dbReference type="GO" id="GO:0007234">
    <property type="term" value="P:osmosensory signaling via phosphorelay pathway"/>
    <property type="evidence" value="ECO:0007669"/>
    <property type="project" value="TreeGrafter"/>
</dbReference>
<dbReference type="SUPFAM" id="SSF55785">
    <property type="entry name" value="PYP-like sensor domain (PAS domain)"/>
    <property type="match status" value="2"/>
</dbReference>
<evidence type="ECO:0000256" key="11">
    <source>
        <dbReference type="ARBA" id="ARBA00022989"/>
    </source>
</evidence>
<evidence type="ECO:0000256" key="13">
    <source>
        <dbReference type="ARBA" id="ARBA00023136"/>
    </source>
</evidence>
<dbReference type="InterPro" id="IPR003594">
    <property type="entry name" value="HATPase_dom"/>
</dbReference>
<gene>
    <name evidence="19" type="ORF">F6R98_15445</name>
</gene>
<dbReference type="PRINTS" id="PR00344">
    <property type="entry name" value="BCTRLSENSOR"/>
</dbReference>
<dbReference type="InterPro" id="IPR035965">
    <property type="entry name" value="PAS-like_dom_sf"/>
</dbReference>
<feature type="transmembrane region" description="Helical" evidence="14">
    <location>
        <begin position="204"/>
        <end position="227"/>
    </location>
</feature>
<keyword evidence="20" id="KW-1185">Reference proteome</keyword>
<keyword evidence="6" id="KW-0808">Transferase</keyword>
<dbReference type="SMART" id="SM00304">
    <property type="entry name" value="HAMP"/>
    <property type="match status" value="1"/>
</dbReference>
<feature type="domain" description="PAC" evidence="17">
    <location>
        <begin position="485"/>
        <end position="535"/>
    </location>
</feature>
<evidence type="ECO:0000313" key="19">
    <source>
        <dbReference type="EMBL" id="QFY43851.1"/>
    </source>
</evidence>
<dbReference type="CDD" id="cd00130">
    <property type="entry name" value="PAS"/>
    <property type="match status" value="2"/>
</dbReference>
<keyword evidence="8" id="KW-0547">Nucleotide-binding</keyword>
<protein>
    <recommendedName>
        <fullName evidence="3">histidine kinase</fullName>
        <ecNumber evidence="3">2.7.13.3</ecNumber>
    </recommendedName>
</protein>
<dbReference type="EC" id="2.7.13.3" evidence="3"/>
<dbReference type="Pfam" id="PF13426">
    <property type="entry name" value="PAS_9"/>
    <property type="match status" value="1"/>
</dbReference>
<feature type="domain" description="PAS" evidence="16">
    <location>
        <begin position="412"/>
        <end position="456"/>
    </location>
</feature>
<dbReference type="InterPro" id="IPR000700">
    <property type="entry name" value="PAS-assoc_C"/>
</dbReference>
<keyword evidence="7 14" id="KW-0812">Transmembrane</keyword>
<dbReference type="InterPro" id="IPR036890">
    <property type="entry name" value="HATPase_C_sf"/>
</dbReference>
<dbReference type="PROSITE" id="PS50113">
    <property type="entry name" value="PAC"/>
    <property type="match status" value="2"/>
</dbReference>
<dbReference type="InParanoid" id="A0A5Q0BNN1"/>
<keyword evidence="13 14" id="KW-0472">Membrane</keyword>
<dbReference type="KEGG" id="mmob:F6R98_15445"/>
<accession>A0A5Q0BNN1</accession>
<dbReference type="CDD" id="cd06225">
    <property type="entry name" value="HAMP"/>
    <property type="match status" value="1"/>
</dbReference>
<keyword evidence="4" id="KW-1003">Cell membrane</keyword>
<feature type="domain" description="PAS" evidence="16">
    <location>
        <begin position="285"/>
        <end position="352"/>
    </location>
</feature>
<dbReference type="SMART" id="SM00091">
    <property type="entry name" value="PAS"/>
    <property type="match status" value="2"/>
</dbReference>
<dbReference type="GO" id="GO:0005886">
    <property type="term" value="C:plasma membrane"/>
    <property type="evidence" value="ECO:0007669"/>
    <property type="project" value="UniProtKB-SubCell"/>
</dbReference>
<dbReference type="PROSITE" id="PS50885">
    <property type="entry name" value="HAMP"/>
    <property type="match status" value="1"/>
</dbReference>
<dbReference type="GO" id="GO:0030295">
    <property type="term" value="F:protein kinase activator activity"/>
    <property type="evidence" value="ECO:0007669"/>
    <property type="project" value="TreeGrafter"/>
</dbReference>
<keyword evidence="11 14" id="KW-1133">Transmembrane helix</keyword>
<dbReference type="Pfam" id="PF08448">
    <property type="entry name" value="PAS_4"/>
    <property type="match status" value="1"/>
</dbReference>
<evidence type="ECO:0000259" key="18">
    <source>
        <dbReference type="PROSITE" id="PS50885"/>
    </source>
</evidence>
<dbReference type="Gene3D" id="1.10.287.130">
    <property type="match status" value="1"/>
</dbReference>
<evidence type="ECO:0000256" key="2">
    <source>
        <dbReference type="ARBA" id="ARBA00004651"/>
    </source>
</evidence>
<dbReference type="EMBL" id="CP044205">
    <property type="protein sequence ID" value="QFY43851.1"/>
    <property type="molecule type" value="Genomic_DNA"/>
</dbReference>
<dbReference type="GO" id="GO:0000155">
    <property type="term" value="F:phosphorelay sensor kinase activity"/>
    <property type="evidence" value="ECO:0007669"/>
    <property type="project" value="InterPro"/>
</dbReference>
<dbReference type="Gene3D" id="3.30.565.10">
    <property type="entry name" value="Histidine kinase-like ATPase, C-terminal domain"/>
    <property type="match status" value="1"/>
</dbReference>
<evidence type="ECO:0000256" key="7">
    <source>
        <dbReference type="ARBA" id="ARBA00022692"/>
    </source>
</evidence>
<dbReference type="InterPro" id="IPR004358">
    <property type="entry name" value="Sig_transdc_His_kin-like_C"/>
</dbReference>
<dbReference type="NCBIfam" id="TIGR00229">
    <property type="entry name" value="sensory_box"/>
    <property type="match status" value="2"/>
</dbReference>
<dbReference type="InterPro" id="IPR005467">
    <property type="entry name" value="His_kinase_dom"/>
</dbReference>
<evidence type="ECO:0000256" key="9">
    <source>
        <dbReference type="ARBA" id="ARBA00022777"/>
    </source>
</evidence>
<dbReference type="InterPro" id="IPR000014">
    <property type="entry name" value="PAS"/>
</dbReference>
<dbReference type="Pfam" id="PF17203">
    <property type="entry name" value="sCache_3_2"/>
    <property type="match status" value="1"/>
</dbReference>
<dbReference type="InterPro" id="IPR029151">
    <property type="entry name" value="Sensor-like_sf"/>
</dbReference>
<evidence type="ECO:0000259" key="17">
    <source>
        <dbReference type="PROSITE" id="PS50113"/>
    </source>
</evidence>
<feature type="domain" description="HAMP" evidence="18">
    <location>
        <begin position="228"/>
        <end position="280"/>
    </location>
</feature>
<name>A0A5Q0BNN1_9GAMM</name>
<organism evidence="19 20">
    <name type="scientific">Candidatus Methylospira mobilis</name>
    <dbReference type="NCBI Taxonomy" id="1808979"/>
    <lineage>
        <taxon>Bacteria</taxon>
        <taxon>Pseudomonadati</taxon>
        <taxon>Pseudomonadota</taxon>
        <taxon>Gammaproteobacteria</taxon>
        <taxon>Methylococcales</taxon>
        <taxon>Methylococcaceae</taxon>
        <taxon>Candidatus Methylospira</taxon>
    </lineage>
</organism>
<dbReference type="InterPro" id="IPR050351">
    <property type="entry name" value="BphY/WalK/GraS-like"/>
</dbReference>
<keyword evidence="10" id="KW-0067">ATP-binding</keyword>
<dbReference type="InterPro" id="IPR033463">
    <property type="entry name" value="sCache_3"/>
</dbReference>
<dbReference type="InterPro" id="IPR003660">
    <property type="entry name" value="HAMP_dom"/>
</dbReference>
<dbReference type="SUPFAM" id="SSF47384">
    <property type="entry name" value="Homodimeric domain of signal transducing histidine kinase"/>
    <property type="match status" value="1"/>
</dbReference>
<dbReference type="PANTHER" id="PTHR42878">
    <property type="entry name" value="TWO-COMPONENT HISTIDINE KINASE"/>
    <property type="match status" value="1"/>
</dbReference>
<dbReference type="Pfam" id="PF02518">
    <property type="entry name" value="HATPase_c"/>
    <property type="match status" value="1"/>
</dbReference>
<dbReference type="OrthoDB" id="9808408at2"/>
<dbReference type="SMART" id="SM00086">
    <property type="entry name" value="PAC"/>
    <property type="match status" value="2"/>
</dbReference>
<dbReference type="InterPro" id="IPR036097">
    <property type="entry name" value="HisK_dim/P_sf"/>
</dbReference>
<evidence type="ECO:0000256" key="5">
    <source>
        <dbReference type="ARBA" id="ARBA00022553"/>
    </source>
</evidence>
<evidence type="ECO:0000256" key="10">
    <source>
        <dbReference type="ARBA" id="ARBA00022840"/>
    </source>
</evidence>
<reference evidence="19 20" key="1">
    <citation type="submission" date="2019-09" db="EMBL/GenBank/DDBJ databases">
        <title>Ecophysiology of the spiral-shaped methanotroph Methylospira mobilis as revealed by the complete genome sequence.</title>
        <authorList>
            <person name="Oshkin I.Y."/>
            <person name="Dedysh S.N."/>
            <person name="Miroshnikov K."/>
            <person name="Danilova O.V."/>
            <person name="Hakobyan A."/>
            <person name="Liesack W."/>
        </authorList>
    </citation>
    <scope>NUCLEOTIDE SEQUENCE [LARGE SCALE GENOMIC DNA]</scope>
    <source>
        <strain evidence="19 20">Shm1</strain>
    </source>
</reference>
<dbReference type="Proteomes" id="UP000325755">
    <property type="component" value="Chromosome"/>
</dbReference>
<evidence type="ECO:0000256" key="6">
    <source>
        <dbReference type="ARBA" id="ARBA00022679"/>
    </source>
</evidence>
<dbReference type="PROSITE" id="PS50109">
    <property type="entry name" value="HIS_KIN"/>
    <property type="match status" value="1"/>
</dbReference>
<dbReference type="InterPro" id="IPR001610">
    <property type="entry name" value="PAC"/>
</dbReference>
<dbReference type="SUPFAM" id="SSF103190">
    <property type="entry name" value="Sensory domain-like"/>
    <property type="match status" value="1"/>
</dbReference>
<sequence>MKLIARYVIFWQFFPKQSAGSSTEAYMAMHPIRRSLERLRQVWHQSIRRQLAWSFSLVSLTLILGSGYLLFRYQRNFQYAQSTEGAIGLAQALSFSSVSWVLADDVAGLQEVLKGATQTKDIKFAVVLSPQGEVLASTRSEYIGQSLGDAISLRLLTLQPEPHILLNASNLIDVAVPIKAGNRPIGWVRVELTRDTVNANLRKIAFAGIGIAVFLLLMIAIIAAWIARSLTSGLDRLAKVAINMEHGQAFQRAEIERADEIGVLARQLYRMLDAIAAEKKASFESSARLRMIFNTAHDLIWLKDMKGVYLACNPMFERFLGAKEAEIIGKTDHDFAGTGLADFFLSHDRRAMASGNSITREKWVTFADDRYKALLEIVITPIEDASEHLTGVLGIAHDITARKQTEIALKRESEKNLALLRNASDGIHILNINGNIIEASESFCAMLGYRRAEIIGMHVSQWDAQFVGADIGRILDQQFAQQGRSQFETRHRRKDGTVFDVEVSGFPLELESKPVLFNSSRDITERKKMEEELKRSNAELDQFAYAVSHDMRQPLRMVASYLTLLEKALAGRLDEDTREYLSYAIEGAKRMDQMILAMLDFSRVGRKTDPITPISSREVLDDTLAMLKPDIIAGDGAVEVTGDWPELVASRDELMRLLQNLIGNALKYHEPDQPPCVEVHAAATPALFRVTVRDRGIGIDPNQTERLFKVFSRLQARTRFEGTGVGLALCRKIVEHHGGRIGVESAGEGCGSTFWFELPMDTRSSRQSTGAS</sequence>
<comment type="subcellular location">
    <subcellularLocation>
        <location evidence="2">Cell membrane</location>
        <topology evidence="2">Multi-pass membrane protein</topology>
    </subcellularLocation>
</comment>
<evidence type="ECO:0000256" key="12">
    <source>
        <dbReference type="ARBA" id="ARBA00023012"/>
    </source>
</evidence>
<feature type="domain" description="PAC" evidence="17">
    <location>
        <begin position="358"/>
        <end position="411"/>
    </location>
</feature>
<dbReference type="SUPFAM" id="SSF55874">
    <property type="entry name" value="ATPase domain of HSP90 chaperone/DNA topoisomerase II/histidine kinase"/>
    <property type="match status" value="1"/>
</dbReference>
<dbReference type="Pfam" id="PF00512">
    <property type="entry name" value="HisKA"/>
    <property type="match status" value="1"/>
</dbReference>
<dbReference type="InterPro" id="IPR013656">
    <property type="entry name" value="PAS_4"/>
</dbReference>
<comment type="catalytic activity">
    <reaction evidence="1">
        <text>ATP + protein L-histidine = ADP + protein N-phospho-L-histidine.</text>
        <dbReference type="EC" id="2.7.13.3"/>
    </reaction>
</comment>
<dbReference type="GO" id="GO:0005524">
    <property type="term" value="F:ATP binding"/>
    <property type="evidence" value="ECO:0007669"/>
    <property type="project" value="UniProtKB-KW"/>
</dbReference>
<dbReference type="CDD" id="cd00082">
    <property type="entry name" value="HisKA"/>
    <property type="match status" value="1"/>
</dbReference>
<evidence type="ECO:0000313" key="20">
    <source>
        <dbReference type="Proteomes" id="UP000325755"/>
    </source>
</evidence>
<dbReference type="Gene3D" id="3.30.450.20">
    <property type="entry name" value="PAS domain"/>
    <property type="match status" value="2"/>
</dbReference>
<feature type="domain" description="Histidine kinase" evidence="15">
    <location>
        <begin position="546"/>
        <end position="762"/>
    </location>
</feature>
<dbReference type="InterPro" id="IPR003661">
    <property type="entry name" value="HisK_dim/P_dom"/>
</dbReference>
<dbReference type="SMART" id="SM00388">
    <property type="entry name" value="HisKA"/>
    <property type="match status" value="1"/>
</dbReference>
<dbReference type="SMART" id="SM00387">
    <property type="entry name" value="HATPase_c"/>
    <property type="match status" value="1"/>
</dbReference>
<dbReference type="AlphaFoldDB" id="A0A5Q0BNN1"/>